<dbReference type="PATRIC" id="fig|1276257.3.peg.859"/>
<reference evidence="6 7" key="1">
    <citation type="journal article" date="2014" name="Genome Biol. Evol.">
        <title>Molecular evolution of the substrate utilization strategies and putative virulence factors in mosquito-associated Spiroplasma species.</title>
        <authorList>
            <person name="Chang T.H."/>
            <person name="Lo W.S."/>
            <person name="Ku C."/>
            <person name="Chen L.L."/>
            <person name="Kuo C.H."/>
        </authorList>
    </citation>
    <scope>NUCLEOTIDE SEQUENCE [LARGE SCALE GENOMIC DNA]</scope>
    <source>
        <strain evidence="6">Ar-1343</strain>
    </source>
</reference>
<dbReference type="Pfam" id="PF09261">
    <property type="entry name" value="Alpha-mann_mid"/>
    <property type="match status" value="1"/>
</dbReference>
<dbReference type="GO" id="GO:0030246">
    <property type="term" value="F:carbohydrate binding"/>
    <property type="evidence" value="ECO:0007669"/>
    <property type="project" value="InterPro"/>
</dbReference>
<keyword evidence="2" id="KW-0479">Metal-binding</keyword>
<dbReference type="GO" id="GO:0006013">
    <property type="term" value="P:mannose metabolic process"/>
    <property type="evidence" value="ECO:0007669"/>
    <property type="project" value="InterPro"/>
</dbReference>
<dbReference type="GO" id="GO:0046872">
    <property type="term" value="F:metal ion binding"/>
    <property type="evidence" value="ECO:0007669"/>
    <property type="project" value="UniProtKB-KW"/>
</dbReference>
<dbReference type="SMART" id="SM00872">
    <property type="entry name" value="Alpha-mann_mid"/>
    <property type="match status" value="1"/>
</dbReference>
<dbReference type="PANTHER" id="PTHR46017">
    <property type="entry name" value="ALPHA-MANNOSIDASE 2C1"/>
    <property type="match status" value="1"/>
</dbReference>
<dbReference type="InterPro" id="IPR028995">
    <property type="entry name" value="Glyco_hydro_57/38_cen_sf"/>
</dbReference>
<protein>
    <submittedName>
        <fullName evidence="6">Alpha-mannosidase</fullName>
    </submittedName>
</protein>
<keyword evidence="3" id="KW-0378">Hydrolase</keyword>
<dbReference type="InterPro" id="IPR011013">
    <property type="entry name" value="Gal_mutarotase_sf_dom"/>
</dbReference>
<dbReference type="InterPro" id="IPR015341">
    <property type="entry name" value="Glyco_hydro_38_cen"/>
</dbReference>
<dbReference type="InterPro" id="IPR000602">
    <property type="entry name" value="Glyco_hydro_38_N"/>
</dbReference>
<keyword evidence="7" id="KW-1185">Reference proteome</keyword>
<dbReference type="InterPro" id="IPR027291">
    <property type="entry name" value="Glyco_hydro_38_N_sf"/>
</dbReference>
<name>W6AB84_9MOLU</name>
<dbReference type="OrthoDB" id="9772207at2"/>
<accession>W6AB84</accession>
<dbReference type="Gene3D" id="3.20.110.10">
    <property type="entry name" value="Glycoside hydrolase 38, N terminal domain"/>
    <property type="match status" value="1"/>
</dbReference>
<dbReference type="KEGG" id="ssab:SSABA_v1c08470"/>
<gene>
    <name evidence="6" type="ORF">SSABA_v1c08470</name>
</gene>
<dbReference type="eggNOG" id="COG0383">
    <property type="taxonomic scope" value="Bacteria"/>
</dbReference>
<dbReference type="STRING" id="1276257.SSABA_v1c08470"/>
<dbReference type="Gene3D" id="2.70.98.30">
    <property type="entry name" value="Golgi alpha-mannosidase II, domain 4"/>
    <property type="match status" value="1"/>
</dbReference>
<evidence type="ECO:0000256" key="1">
    <source>
        <dbReference type="ARBA" id="ARBA00009792"/>
    </source>
</evidence>
<keyword evidence="4" id="KW-0326">Glycosidase</keyword>
<dbReference type="GO" id="GO:0009313">
    <property type="term" value="P:oligosaccharide catabolic process"/>
    <property type="evidence" value="ECO:0007669"/>
    <property type="project" value="TreeGrafter"/>
</dbReference>
<dbReference type="Proteomes" id="UP000019265">
    <property type="component" value="Chromosome"/>
</dbReference>
<proteinExistence type="inferred from homology"/>
<organism evidence="6 7">
    <name type="scientific">Spiroplasma sabaudiense Ar-1343</name>
    <dbReference type="NCBI Taxonomy" id="1276257"/>
    <lineage>
        <taxon>Bacteria</taxon>
        <taxon>Bacillati</taxon>
        <taxon>Mycoplasmatota</taxon>
        <taxon>Mollicutes</taxon>
        <taxon>Entomoplasmatales</taxon>
        <taxon>Spiroplasmataceae</taxon>
        <taxon>Spiroplasma</taxon>
    </lineage>
</organism>
<dbReference type="Gene3D" id="1.20.1270.50">
    <property type="entry name" value="Glycoside hydrolase family 38, central domain"/>
    <property type="match status" value="1"/>
</dbReference>
<dbReference type="HOGENOM" id="CLU_003442_2_1_14"/>
<dbReference type="SUPFAM" id="SSF88713">
    <property type="entry name" value="Glycoside hydrolase/deacetylase"/>
    <property type="match status" value="1"/>
</dbReference>
<comment type="similarity">
    <text evidence="1">Belongs to the glycosyl hydrolase 38 family.</text>
</comment>
<dbReference type="EMBL" id="CP006934">
    <property type="protein sequence ID" value="AHI54246.1"/>
    <property type="molecule type" value="Genomic_DNA"/>
</dbReference>
<dbReference type="InterPro" id="IPR037094">
    <property type="entry name" value="Glyco_hydro_38_cen_sf"/>
</dbReference>
<evidence type="ECO:0000256" key="3">
    <source>
        <dbReference type="ARBA" id="ARBA00022801"/>
    </source>
</evidence>
<evidence type="ECO:0000313" key="7">
    <source>
        <dbReference type="Proteomes" id="UP000019265"/>
    </source>
</evidence>
<dbReference type="GO" id="GO:0004559">
    <property type="term" value="F:alpha-mannosidase activity"/>
    <property type="evidence" value="ECO:0007669"/>
    <property type="project" value="InterPro"/>
</dbReference>
<dbReference type="PANTHER" id="PTHR46017:SF2">
    <property type="entry name" value="MANNOSYLGLYCERATE HYDROLASE"/>
    <property type="match status" value="1"/>
</dbReference>
<evidence type="ECO:0000256" key="4">
    <source>
        <dbReference type="ARBA" id="ARBA00023295"/>
    </source>
</evidence>
<feature type="domain" description="Glycoside hydrolase family 38 central" evidence="5">
    <location>
        <begin position="300"/>
        <end position="378"/>
    </location>
</feature>
<dbReference type="RefSeq" id="WP_025251382.1">
    <property type="nucleotide sequence ID" value="NZ_CP006934.1"/>
</dbReference>
<evidence type="ECO:0000259" key="5">
    <source>
        <dbReference type="SMART" id="SM00872"/>
    </source>
</evidence>
<dbReference type="InterPro" id="IPR011330">
    <property type="entry name" value="Glyco_hydro/deAcase_b/a-brl"/>
</dbReference>
<sequence length="893" mass="104458">MNKKWRIHFVPHTHWDKEWYFTKEVSTVFLVDNIQKLKSICDNLESFKSIVFDSQLSIIDDYLSYFPEDEKIINKLIKDKKLLVGPWYTQPDMFNTNGESIIRNLVIGKLGSEKRGHSLKNAYTPDSFGFNSNMPQILKSTECDTLIQWRGVNQDHIEKSVYSEWKGIDGSKVDFYNIFKYGYGLTFWAFDSVYKKWDKKNMSDLAKEYLDKFSSTHEDLINWKKVNKNTGNVLCFPFGSDQAPIIEWLPLFVDELNKIDLEHEWILSDYDSFCEDIKKSTKNLSKNEIQGELKYGQYSRTHRTIASSRYDIKLLSKKVENQLYNEAEPMGLIYQKFTGKYPERIFEKANKLLLECHAHDSLGGSCTDETNREIIIRLKQVQSMLESQTVLIKRRITEYLNLQKKDLIIFNPLPFRRSVKVVMPIVTRNKKFEIFKDQSSISYRIINQKFYNRDQFIIENETHYNTTNNDEKGFYVTEIEFLTPKIDGLFYDIFKVSDDELKLVSAPIFEKKIKNKLEINDIGIEVLKNGDILMTQNSKETIISLEAMFDAGDTYDFSPSKINRKKINELISTNNFTIQDNNLVVVDQNWKVFESLESPKKIDQNILIKIFINSESVDIKINLLNKAKDIRWRILWNTKTKNDFSFADQSGSLIKRPVIDQWNANRWEQDKWKDNPVCIETCESLVYLNPEGETKYSIFTIGNNEYEIIDKDFSTIAVTLFRGVSLIGRRGLEYRPGRASGINDYPYATPESNLLEEMEFNFNFKISNDKNIAVASKMHFLPTSAFQKQNISVYLFKGQTFWMSKVDQLNKAPKPSNLFEWENNFFVACAKKSYNNNEQVFRLYNPSEKEVEIKILDIGSNLVESNSLERQEKKLVNKIGANKFKTIIKKGEK</sequence>
<evidence type="ECO:0000313" key="6">
    <source>
        <dbReference type="EMBL" id="AHI54246.1"/>
    </source>
</evidence>
<dbReference type="Pfam" id="PF01074">
    <property type="entry name" value="Glyco_hydro_38N"/>
    <property type="match status" value="1"/>
</dbReference>
<dbReference type="SUPFAM" id="SSF74650">
    <property type="entry name" value="Galactose mutarotase-like"/>
    <property type="match status" value="1"/>
</dbReference>
<dbReference type="AlphaFoldDB" id="W6AB84"/>
<dbReference type="SUPFAM" id="SSF88688">
    <property type="entry name" value="Families 57/38 glycoside transferase middle domain"/>
    <property type="match status" value="1"/>
</dbReference>
<evidence type="ECO:0000256" key="2">
    <source>
        <dbReference type="ARBA" id="ARBA00022723"/>
    </source>
</evidence>